<dbReference type="Gene3D" id="3.20.20.70">
    <property type="entry name" value="Aldolase class I"/>
    <property type="match status" value="1"/>
</dbReference>
<dbReference type="Proteomes" id="UP000095228">
    <property type="component" value="Chromosome"/>
</dbReference>
<keyword evidence="9 13" id="KW-0479">Metal-binding</keyword>
<dbReference type="AlphaFoldDB" id="A0A1D8AT04"/>
<evidence type="ECO:0000313" key="15">
    <source>
        <dbReference type="EMBL" id="AOS44021.1"/>
    </source>
</evidence>
<dbReference type="GO" id="GO:0002935">
    <property type="term" value="F:tRNA (adenine(37)-C2)-methyltransferase activity"/>
    <property type="evidence" value="ECO:0007669"/>
    <property type="project" value="UniProtKB-UniRule"/>
</dbReference>
<dbReference type="GO" id="GO:0070040">
    <property type="term" value="F:rRNA (adenine(2503)-C2-)-methyltransferase activity"/>
    <property type="evidence" value="ECO:0007669"/>
    <property type="project" value="UniProtKB-UniRule"/>
</dbReference>
<evidence type="ECO:0000256" key="9">
    <source>
        <dbReference type="ARBA" id="ARBA00022723"/>
    </source>
</evidence>
<proteinExistence type="inferred from homology"/>
<sequence>MSTPPTPFHDLTREALRVLTVRWGFSPVHAARLWRYVYLDRVEAWDLMSELPVKYRDRVAAELSLTPPTVAVETHSSDGYTRKYLLDLADGRRIETVLMRFTGRVTACISSQAGCAMGCVFCATGQMGFTRHLTPGEIVAQALHVNRVLQATHPDERLRNIVLMGMGEPLHNYEAVMTATEILCDTAGLSLGTKQITLSTVGVVPGIIRLADEGRPIHLAVSLHGATQEERAALVPVAKKWPLDELMDACRYYIAKQQRRIFYEWTLIEGKNDTAESAHAVGRLLQGQDAQVNLIPLNPTSGYDGIPTGRDAARRFQSILAEYGLPSTVRQRRGIDIAAGCGQLAISKL</sequence>
<keyword evidence="5 13" id="KW-0698">rRNA processing</keyword>
<comment type="function">
    <text evidence="13">Specifically methylates position 2 of adenine 2503 in 23S rRNA and position 2 of adenine 37 in tRNAs.</text>
</comment>
<name>A0A1D8AT04_9BACT</name>
<comment type="catalytic activity">
    <reaction evidence="13">
        <text>adenosine(2503) in 23S rRNA + 2 reduced [2Fe-2S]-[ferredoxin] + 2 S-adenosyl-L-methionine = 2-methyladenosine(2503) in 23S rRNA + 5'-deoxyadenosine + L-methionine + 2 oxidized [2Fe-2S]-[ferredoxin] + S-adenosyl-L-homocysteine</text>
        <dbReference type="Rhea" id="RHEA:42916"/>
        <dbReference type="Rhea" id="RHEA-COMP:10000"/>
        <dbReference type="Rhea" id="RHEA-COMP:10001"/>
        <dbReference type="Rhea" id="RHEA-COMP:10152"/>
        <dbReference type="Rhea" id="RHEA-COMP:10282"/>
        <dbReference type="ChEBI" id="CHEBI:17319"/>
        <dbReference type="ChEBI" id="CHEBI:33737"/>
        <dbReference type="ChEBI" id="CHEBI:33738"/>
        <dbReference type="ChEBI" id="CHEBI:57844"/>
        <dbReference type="ChEBI" id="CHEBI:57856"/>
        <dbReference type="ChEBI" id="CHEBI:59789"/>
        <dbReference type="ChEBI" id="CHEBI:74411"/>
        <dbReference type="ChEBI" id="CHEBI:74497"/>
        <dbReference type="EC" id="2.1.1.192"/>
    </reaction>
</comment>
<comment type="caution">
    <text evidence="13">Lacks conserved residue(s) required for the propagation of feature annotation.</text>
</comment>
<organism evidence="15 16">
    <name type="scientific">Lacunisphaera limnophila</name>
    <dbReference type="NCBI Taxonomy" id="1838286"/>
    <lineage>
        <taxon>Bacteria</taxon>
        <taxon>Pseudomonadati</taxon>
        <taxon>Verrucomicrobiota</taxon>
        <taxon>Opitutia</taxon>
        <taxon>Opitutales</taxon>
        <taxon>Opitutaceae</taxon>
        <taxon>Lacunisphaera</taxon>
    </lineage>
</organism>
<dbReference type="KEGG" id="obg:Verru16b_01082"/>
<dbReference type="FunFam" id="3.20.20.70:FF:000014">
    <property type="entry name" value="Probable dual-specificity RNA methyltransferase RlmN"/>
    <property type="match status" value="1"/>
</dbReference>
<evidence type="ECO:0000256" key="1">
    <source>
        <dbReference type="ARBA" id="ARBA00004496"/>
    </source>
</evidence>
<comment type="subcellular location">
    <subcellularLocation>
        <location evidence="1 13">Cytoplasm</location>
    </subcellularLocation>
</comment>
<dbReference type="SFLD" id="SFLDF00275">
    <property type="entry name" value="adenosine_C2_methyltransferase"/>
    <property type="match status" value="1"/>
</dbReference>
<feature type="binding site" evidence="13">
    <location>
        <position position="115"/>
    </location>
    <ligand>
        <name>[4Fe-4S] cluster</name>
        <dbReference type="ChEBI" id="CHEBI:49883"/>
        <note>4Fe-4S-S-AdoMet</note>
    </ligand>
</feature>
<reference evidence="15 16" key="1">
    <citation type="submission" date="2016-06" db="EMBL/GenBank/DDBJ databases">
        <title>Three novel species with peptidoglycan cell walls form the new genus Lacunisphaera gen. nov. in the family Opitutaceae of the verrucomicrobial subdivision 4.</title>
        <authorList>
            <person name="Rast P."/>
            <person name="Gloeckner I."/>
            <person name="Jogler M."/>
            <person name="Boedeker C."/>
            <person name="Jeske O."/>
            <person name="Wiegand S."/>
            <person name="Reinhardt R."/>
            <person name="Schumann P."/>
            <person name="Rohde M."/>
            <person name="Spring S."/>
            <person name="Gloeckner F.O."/>
            <person name="Jogler C."/>
        </authorList>
    </citation>
    <scope>NUCLEOTIDE SEQUENCE [LARGE SCALE GENOMIC DNA]</scope>
    <source>
        <strain evidence="15 16">IG16b</strain>
    </source>
</reference>
<evidence type="ECO:0000256" key="13">
    <source>
        <dbReference type="HAMAP-Rule" id="MF_01849"/>
    </source>
</evidence>
<protein>
    <recommendedName>
        <fullName evidence="13">Probable dual-specificity RNA methyltransferase RlmN</fullName>
        <ecNumber evidence="13">2.1.1.192</ecNumber>
    </recommendedName>
    <alternativeName>
        <fullName evidence="13">23S rRNA (adenine(2503)-C(2))-methyltransferase</fullName>
    </alternativeName>
    <alternativeName>
        <fullName evidence="13">23S rRNA m2A2503 methyltransferase</fullName>
    </alternativeName>
    <alternativeName>
        <fullName evidence="13">Ribosomal RNA large subunit methyltransferase N</fullName>
    </alternativeName>
    <alternativeName>
        <fullName evidence="13">tRNA (adenine(37)-C(2))-methyltransferase</fullName>
    </alternativeName>
    <alternativeName>
        <fullName evidence="13">tRNA m2A37 methyltransferase</fullName>
    </alternativeName>
</protein>
<feature type="binding site" evidence="13">
    <location>
        <position position="199"/>
    </location>
    <ligand>
        <name>S-adenosyl-L-methionine</name>
        <dbReference type="ChEBI" id="CHEBI:59789"/>
    </ligand>
</feature>
<keyword evidence="11 13" id="KW-0411">Iron-sulfur</keyword>
<evidence type="ECO:0000256" key="8">
    <source>
        <dbReference type="ARBA" id="ARBA00022691"/>
    </source>
</evidence>
<dbReference type="InterPro" id="IPR027492">
    <property type="entry name" value="RNA_MTrfase_RlmN"/>
</dbReference>
<dbReference type="SFLD" id="SFLDS00029">
    <property type="entry name" value="Radical_SAM"/>
    <property type="match status" value="1"/>
</dbReference>
<keyword evidence="4 13" id="KW-0963">Cytoplasm</keyword>
<keyword evidence="13" id="KW-0819">tRNA processing</keyword>
<dbReference type="InterPro" id="IPR004383">
    <property type="entry name" value="rRNA_lsu_MTrfase_RlmN/Cfr"/>
</dbReference>
<comment type="catalytic activity">
    <reaction evidence="13">
        <text>adenosine(37) in tRNA + 2 reduced [2Fe-2S]-[ferredoxin] + 2 S-adenosyl-L-methionine = 2-methyladenosine(37) in tRNA + 5'-deoxyadenosine + L-methionine + 2 oxidized [2Fe-2S]-[ferredoxin] + S-adenosyl-L-homocysteine</text>
        <dbReference type="Rhea" id="RHEA:43332"/>
        <dbReference type="Rhea" id="RHEA-COMP:10000"/>
        <dbReference type="Rhea" id="RHEA-COMP:10001"/>
        <dbReference type="Rhea" id="RHEA-COMP:10162"/>
        <dbReference type="Rhea" id="RHEA-COMP:10485"/>
        <dbReference type="ChEBI" id="CHEBI:17319"/>
        <dbReference type="ChEBI" id="CHEBI:33737"/>
        <dbReference type="ChEBI" id="CHEBI:33738"/>
        <dbReference type="ChEBI" id="CHEBI:57844"/>
        <dbReference type="ChEBI" id="CHEBI:57856"/>
        <dbReference type="ChEBI" id="CHEBI:59789"/>
        <dbReference type="ChEBI" id="CHEBI:74411"/>
        <dbReference type="ChEBI" id="CHEBI:74497"/>
        <dbReference type="EC" id="2.1.1.192"/>
    </reaction>
</comment>
<dbReference type="EMBL" id="CP016094">
    <property type="protein sequence ID" value="AOS44021.1"/>
    <property type="molecule type" value="Genomic_DNA"/>
</dbReference>
<dbReference type="InterPro" id="IPR040072">
    <property type="entry name" value="Methyltransferase_A"/>
</dbReference>
<dbReference type="GO" id="GO:0019843">
    <property type="term" value="F:rRNA binding"/>
    <property type="evidence" value="ECO:0007669"/>
    <property type="project" value="UniProtKB-UniRule"/>
</dbReference>
<dbReference type="HAMAP" id="MF_01849">
    <property type="entry name" value="RNA_methyltr_RlmN"/>
    <property type="match status" value="1"/>
</dbReference>
<evidence type="ECO:0000256" key="6">
    <source>
        <dbReference type="ARBA" id="ARBA00022603"/>
    </source>
</evidence>
<feature type="domain" description="Radical SAM core" evidence="14">
    <location>
        <begin position="101"/>
        <end position="336"/>
    </location>
</feature>
<dbReference type="PANTHER" id="PTHR30544">
    <property type="entry name" value="23S RRNA METHYLTRANSFERASE"/>
    <property type="match status" value="1"/>
</dbReference>
<dbReference type="PIRSF" id="PIRSF006004">
    <property type="entry name" value="CHP00048"/>
    <property type="match status" value="1"/>
</dbReference>
<evidence type="ECO:0000256" key="2">
    <source>
        <dbReference type="ARBA" id="ARBA00007544"/>
    </source>
</evidence>
<dbReference type="STRING" id="1838286.Verru16b_01082"/>
<dbReference type="GO" id="GO:0005737">
    <property type="term" value="C:cytoplasm"/>
    <property type="evidence" value="ECO:0007669"/>
    <property type="project" value="UniProtKB-SubCell"/>
</dbReference>
<keyword evidence="8 13" id="KW-0949">S-adenosyl-L-methionine</keyword>
<keyword evidence="16" id="KW-1185">Reference proteome</keyword>
<evidence type="ECO:0000256" key="4">
    <source>
        <dbReference type="ARBA" id="ARBA00022490"/>
    </source>
</evidence>
<feature type="active site" description="S-methylcysteine intermediate" evidence="13">
    <location>
        <position position="341"/>
    </location>
</feature>
<feature type="binding site" evidence="13">
    <location>
        <position position="298"/>
    </location>
    <ligand>
        <name>S-adenosyl-L-methionine</name>
        <dbReference type="ChEBI" id="CHEBI:59789"/>
    </ligand>
</feature>
<feature type="binding site" evidence="13">
    <location>
        <begin position="222"/>
        <end position="224"/>
    </location>
    <ligand>
        <name>S-adenosyl-L-methionine</name>
        <dbReference type="ChEBI" id="CHEBI:59789"/>
    </ligand>
</feature>
<dbReference type="PATRIC" id="fig|1838286.3.peg.1085"/>
<keyword evidence="10 13" id="KW-0408">Iron</keyword>
<keyword evidence="3 13" id="KW-0004">4Fe-4S</keyword>
<feature type="active site" description="Proton acceptor" evidence="13">
    <location>
        <position position="95"/>
    </location>
</feature>
<dbReference type="InterPro" id="IPR007197">
    <property type="entry name" value="rSAM"/>
</dbReference>
<evidence type="ECO:0000259" key="14">
    <source>
        <dbReference type="PROSITE" id="PS51918"/>
    </source>
</evidence>
<keyword evidence="7 13" id="KW-0808">Transferase</keyword>
<dbReference type="GO" id="GO:0046872">
    <property type="term" value="F:metal ion binding"/>
    <property type="evidence" value="ECO:0007669"/>
    <property type="project" value="UniProtKB-KW"/>
</dbReference>
<comment type="cofactor">
    <cofactor evidence="13">
        <name>[4Fe-4S] cluster</name>
        <dbReference type="ChEBI" id="CHEBI:49883"/>
    </cofactor>
    <text evidence="13">Binds 1 [4Fe-4S] cluster. The cluster is coordinated with 3 cysteines and an exchangeable S-adenosyl-L-methionine.</text>
</comment>
<dbReference type="GO" id="GO:0030488">
    <property type="term" value="P:tRNA methylation"/>
    <property type="evidence" value="ECO:0007669"/>
    <property type="project" value="UniProtKB-UniRule"/>
</dbReference>
<comment type="miscellaneous">
    <text evidence="13">Reaction proceeds by a ping-pong mechanism involving intermediate methylation of a conserved cysteine residue.</text>
</comment>
<feature type="binding site" evidence="13">
    <location>
        <begin position="167"/>
        <end position="168"/>
    </location>
    <ligand>
        <name>S-adenosyl-L-methionine</name>
        <dbReference type="ChEBI" id="CHEBI:59789"/>
    </ligand>
</feature>
<gene>
    <name evidence="15" type="primary">rlmN_1</name>
    <name evidence="13" type="synonym">rlmN</name>
    <name evidence="15" type="ORF">Verru16b_01082</name>
</gene>
<dbReference type="PROSITE" id="PS51918">
    <property type="entry name" value="RADICAL_SAM"/>
    <property type="match status" value="1"/>
</dbReference>
<dbReference type="PANTHER" id="PTHR30544:SF8">
    <property type="entry name" value="RADICAL SAM SUPERFAMILY PROTEIN"/>
    <property type="match status" value="1"/>
</dbReference>
<dbReference type="SUPFAM" id="SSF102114">
    <property type="entry name" value="Radical SAM enzymes"/>
    <property type="match status" value="1"/>
</dbReference>
<dbReference type="CDD" id="cd01335">
    <property type="entry name" value="Radical_SAM"/>
    <property type="match status" value="1"/>
</dbReference>
<dbReference type="NCBIfam" id="TIGR00048">
    <property type="entry name" value="rRNA_mod_RlmN"/>
    <property type="match status" value="1"/>
</dbReference>
<feature type="binding site" evidence="13">
    <location>
        <position position="119"/>
    </location>
    <ligand>
        <name>[4Fe-4S] cluster</name>
        <dbReference type="ChEBI" id="CHEBI:49883"/>
        <note>4Fe-4S-S-AdoMet</note>
    </ligand>
</feature>
<evidence type="ECO:0000313" key="16">
    <source>
        <dbReference type="Proteomes" id="UP000095228"/>
    </source>
</evidence>
<evidence type="ECO:0000256" key="3">
    <source>
        <dbReference type="ARBA" id="ARBA00022485"/>
    </source>
</evidence>
<dbReference type="InterPro" id="IPR058240">
    <property type="entry name" value="rSAM_sf"/>
</dbReference>
<evidence type="ECO:0000256" key="11">
    <source>
        <dbReference type="ARBA" id="ARBA00023014"/>
    </source>
</evidence>
<dbReference type="RefSeq" id="WP_069961321.1">
    <property type="nucleotide sequence ID" value="NZ_CP016094.1"/>
</dbReference>
<dbReference type="OrthoDB" id="9793973at2"/>
<evidence type="ECO:0000256" key="12">
    <source>
        <dbReference type="ARBA" id="ARBA00023157"/>
    </source>
</evidence>
<dbReference type="SFLD" id="SFLDG01062">
    <property type="entry name" value="methyltransferase_(Class_A)"/>
    <property type="match status" value="1"/>
</dbReference>
<dbReference type="Pfam" id="PF04055">
    <property type="entry name" value="Radical_SAM"/>
    <property type="match status" value="1"/>
</dbReference>
<evidence type="ECO:0000256" key="10">
    <source>
        <dbReference type="ARBA" id="ARBA00023004"/>
    </source>
</evidence>
<dbReference type="InterPro" id="IPR013785">
    <property type="entry name" value="Aldolase_TIM"/>
</dbReference>
<evidence type="ECO:0000256" key="7">
    <source>
        <dbReference type="ARBA" id="ARBA00022679"/>
    </source>
</evidence>
<dbReference type="GO" id="GO:0051539">
    <property type="term" value="F:4 iron, 4 sulfur cluster binding"/>
    <property type="evidence" value="ECO:0007669"/>
    <property type="project" value="UniProtKB-UniRule"/>
</dbReference>
<evidence type="ECO:0000256" key="5">
    <source>
        <dbReference type="ARBA" id="ARBA00022552"/>
    </source>
</evidence>
<keyword evidence="12 13" id="KW-1015">Disulfide bond</keyword>
<accession>A0A1D8AT04</accession>
<dbReference type="GO" id="GO:0000049">
    <property type="term" value="F:tRNA binding"/>
    <property type="evidence" value="ECO:0007669"/>
    <property type="project" value="UniProtKB-UniRule"/>
</dbReference>
<dbReference type="GO" id="GO:0070475">
    <property type="term" value="P:rRNA base methylation"/>
    <property type="evidence" value="ECO:0007669"/>
    <property type="project" value="UniProtKB-UniRule"/>
</dbReference>
<dbReference type="Gene3D" id="1.10.150.530">
    <property type="match status" value="1"/>
</dbReference>
<comment type="similarity">
    <text evidence="2 13">Belongs to the radical SAM superfamily. RlmN family.</text>
</comment>
<feature type="binding site" evidence="13">
    <location>
        <position position="122"/>
    </location>
    <ligand>
        <name>[4Fe-4S] cluster</name>
        <dbReference type="ChEBI" id="CHEBI:49883"/>
        <note>4Fe-4S-S-AdoMet</note>
    </ligand>
</feature>
<dbReference type="EC" id="2.1.1.192" evidence="13"/>
<keyword evidence="6 13" id="KW-0489">Methyltransferase</keyword>